<reference evidence="1 2" key="2">
    <citation type="journal article" date="2010" name="Nucleic Acids Res.">
        <title>BeetleBase in 2010: revisions to provide comprehensive genomic information for Tribolium castaneum.</title>
        <authorList>
            <person name="Kim H.S."/>
            <person name="Murphy T."/>
            <person name="Xia J."/>
            <person name="Caragea D."/>
            <person name="Park Y."/>
            <person name="Beeman R.W."/>
            <person name="Lorenzen M.D."/>
            <person name="Butcher S."/>
            <person name="Manak J.R."/>
            <person name="Brown S.J."/>
        </authorList>
    </citation>
    <scope>GENOME REANNOTATION</scope>
    <source>
        <strain evidence="1 2">Georgia GA2</strain>
    </source>
</reference>
<dbReference type="InParanoid" id="A0A139WC16"/>
<keyword evidence="2" id="KW-1185">Reference proteome</keyword>
<reference evidence="1 2" key="1">
    <citation type="journal article" date="2008" name="Nature">
        <title>The genome of the model beetle and pest Tribolium castaneum.</title>
        <authorList>
            <consortium name="Tribolium Genome Sequencing Consortium"/>
            <person name="Richards S."/>
            <person name="Gibbs R.A."/>
            <person name="Weinstock G.M."/>
            <person name="Brown S.J."/>
            <person name="Denell R."/>
            <person name="Beeman R.W."/>
            <person name="Gibbs R."/>
            <person name="Beeman R.W."/>
            <person name="Brown S.J."/>
            <person name="Bucher G."/>
            <person name="Friedrich M."/>
            <person name="Grimmelikhuijzen C.J."/>
            <person name="Klingler M."/>
            <person name="Lorenzen M."/>
            <person name="Richards S."/>
            <person name="Roth S."/>
            <person name="Schroder R."/>
            <person name="Tautz D."/>
            <person name="Zdobnov E.M."/>
            <person name="Muzny D."/>
            <person name="Gibbs R.A."/>
            <person name="Weinstock G.M."/>
            <person name="Attaway T."/>
            <person name="Bell S."/>
            <person name="Buhay C.J."/>
            <person name="Chandrabose M.N."/>
            <person name="Chavez D."/>
            <person name="Clerk-Blankenburg K.P."/>
            <person name="Cree A."/>
            <person name="Dao M."/>
            <person name="Davis C."/>
            <person name="Chacko J."/>
            <person name="Dinh H."/>
            <person name="Dugan-Rocha S."/>
            <person name="Fowler G."/>
            <person name="Garner T.T."/>
            <person name="Garnes J."/>
            <person name="Gnirke A."/>
            <person name="Hawes A."/>
            <person name="Hernandez J."/>
            <person name="Hines S."/>
            <person name="Holder M."/>
            <person name="Hume J."/>
            <person name="Jhangiani S.N."/>
            <person name="Joshi V."/>
            <person name="Khan Z.M."/>
            <person name="Jackson L."/>
            <person name="Kovar C."/>
            <person name="Kowis A."/>
            <person name="Lee S."/>
            <person name="Lewis L.R."/>
            <person name="Margolis J."/>
            <person name="Morgan M."/>
            <person name="Nazareth L.V."/>
            <person name="Nguyen N."/>
            <person name="Okwuonu G."/>
            <person name="Parker D."/>
            <person name="Richards S."/>
            <person name="Ruiz S.J."/>
            <person name="Santibanez J."/>
            <person name="Savard J."/>
            <person name="Scherer S.E."/>
            <person name="Schneider B."/>
            <person name="Sodergren E."/>
            <person name="Tautz D."/>
            <person name="Vattahil S."/>
            <person name="Villasana D."/>
            <person name="White C.S."/>
            <person name="Wright R."/>
            <person name="Park Y."/>
            <person name="Beeman R.W."/>
            <person name="Lord J."/>
            <person name="Oppert B."/>
            <person name="Lorenzen M."/>
            <person name="Brown S."/>
            <person name="Wang L."/>
            <person name="Savard J."/>
            <person name="Tautz D."/>
            <person name="Richards S."/>
            <person name="Weinstock G."/>
            <person name="Gibbs R.A."/>
            <person name="Liu Y."/>
            <person name="Worley K."/>
            <person name="Weinstock G."/>
            <person name="Elsik C.G."/>
            <person name="Reese J.T."/>
            <person name="Elhaik E."/>
            <person name="Landan G."/>
            <person name="Graur D."/>
            <person name="Arensburger P."/>
            <person name="Atkinson P."/>
            <person name="Beeman R.W."/>
            <person name="Beidler J."/>
            <person name="Brown S.J."/>
            <person name="Demuth J.P."/>
            <person name="Drury D.W."/>
            <person name="Du Y.Z."/>
            <person name="Fujiwara H."/>
            <person name="Lorenzen M."/>
            <person name="Maselli V."/>
            <person name="Osanai M."/>
            <person name="Park Y."/>
            <person name="Robertson H.M."/>
            <person name="Tu Z."/>
            <person name="Wang J.J."/>
            <person name="Wang S."/>
            <person name="Richards S."/>
            <person name="Song H."/>
            <person name="Zhang L."/>
            <person name="Sodergren E."/>
            <person name="Werner D."/>
            <person name="Stanke M."/>
            <person name="Morgenstern B."/>
            <person name="Solovyev V."/>
            <person name="Kosarev P."/>
            <person name="Brown G."/>
            <person name="Chen H.C."/>
            <person name="Ermolaeva O."/>
            <person name="Hlavina W."/>
            <person name="Kapustin Y."/>
            <person name="Kiryutin B."/>
            <person name="Kitts P."/>
            <person name="Maglott D."/>
            <person name="Pruitt K."/>
            <person name="Sapojnikov V."/>
            <person name="Souvorov A."/>
            <person name="Mackey A.J."/>
            <person name="Waterhouse R.M."/>
            <person name="Wyder S."/>
            <person name="Zdobnov E.M."/>
            <person name="Zdobnov E.M."/>
            <person name="Wyder S."/>
            <person name="Kriventseva E.V."/>
            <person name="Kadowaki T."/>
            <person name="Bork P."/>
            <person name="Aranda M."/>
            <person name="Bao R."/>
            <person name="Beermann A."/>
            <person name="Berns N."/>
            <person name="Bolognesi R."/>
            <person name="Bonneton F."/>
            <person name="Bopp D."/>
            <person name="Brown S.J."/>
            <person name="Bucher G."/>
            <person name="Butts T."/>
            <person name="Chaumot A."/>
            <person name="Denell R.E."/>
            <person name="Ferrier D.E."/>
            <person name="Friedrich M."/>
            <person name="Gordon C.M."/>
            <person name="Jindra M."/>
            <person name="Klingler M."/>
            <person name="Lan Q."/>
            <person name="Lattorff H.M."/>
            <person name="Laudet V."/>
            <person name="von Levetsow C."/>
            <person name="Liu Z."/>
            <person name="Lutz R."/>
            <person name="Lynch J.A."/>
            <person name="da Fonseca R.N."/>
            <person name="Posnien N."/>
            <person name="Reuter R."/>
            <person name="Roth S."/>
            <person name="Savard J."/>
            <person name="Schinko J.B."/>
            <person name="Schmitt C."/>
            <person name="Schoppmeier M."/>
            <person name="Schroder R."/>
            <person name="Shippy T.D."/>
            <person name="Simonnet F."/>
            <person name="Marques-Souza H."/>
            <person name="Tautz D."/>
            <person name="Tomoyasu Y."/>
            <person name="Trauner J."/>
            <person name="Van der Zee M."/>
            <person name="Vervoort M."/>
            <person name="Wittkopp N."/>
            <person name="Wimmer E.A."/>
            <person name="Yang X."/>
            <person name="Jones A.K."/>
            <person name="Sattelle D.B."/>
            <person name="Ebert P.R."/>
            <person name="Nelson D."/>
            <person name="Scott J.G."/>
            <person name="Beeman R.W."/>
            <person name="Muthukrishnan S."/>
            <person name="Kramer K.J."/>
            <person name="Arakane Y."/>
            <person name="Beeman R.W."/>
            <person name="Zhu Q."/>
            <person name="Hogenkamp D."/>
            <person name="Dixit R."/>
            <person name="Oppert B."/>
            <person name="Jiang H."/>
            <person name="Zou Z."/>
            <person name="Marshall J."/>
            <person name="Elpidina E."/>
            <person name="Vinokurov K."/>
            <person name="Oppert C."/>
            <person name="Zou Z."/>
            <person name="Evans J."/>
            <person name="Lu Z."/>
            <person name="Zhao P."/>
            <person name="Sumathipala N."/>
            <person name="Altincicek B."/>
            <person name="Vilcinskas A."/>
            <person name="Williams M."/>
            <person name="Hultmark D."/>
            <person name="Hetru C."/>
            <person name="Jiang H."/>
            <person name="Grimmelikhuijzen C.J."/>
            <person name="Hauser F."/>
            <person name="Cazzamali G."/>
            <person name="Williamson M."/>
            <person name="Park Y."/>
            <person name="Li B."/>
            <person name="Tanaka Y."/>
            <person name="Predel R."/>
            <person name="Neupert S."/>
            <person name="Schachtner J."/>
            <person name="Verleyen P."/>
            <person name="Raible F."/>
            <person name="Bork P."/>
            <person name="Friedrich M."/>
            <person name="Walden K.K."/>
            <person name="Robertson H.M."/>
            <person name="Angeli S."/>
            <person name="Foret S."/>
            <person name="Bucher G."/>
            <person name="Schuetz S."/>
            <person name="Maleszka R."/>
            <person name="Wimmer E.A."/>
            <person name="Beeman R.W."/>
            <person name="Lorenzen M."/>
            <person name="Tomoyasu Y."/>
            <person name="Miller S.C."/>
            <person name="Grossmann D."/>
            <person name="Bucher G."/>
        </authorList>
    </citation>
    <scope>NUCLEOTIDE SEQUENCE [LARGE SCALE GENOMIC DNA]</scope>
    <source>
        <strain evidence="1 2">Georgia GA2</strain>
    </source>
</reference>
<sequence length="241" mass="26445">MPLHSRLLKGVHLRKMYIDQISRDSSFQLRNLLIAGARSSSPGETNELMSCCQSDQQCHKHPSPAFERRKLIKTSKMSNLAGGGGGGGRRRLKCRVTCCPSVKSRTVGNGGSEGAAWQAGCCRCPGRRTDADGRRTAQKWDTYGATSGTADDAALLRPGEQLTRSGDALASNERLNLDDPPVNRHFLPIIPNRENHQRIESYEGQSCFRLGILAALLDDVRKILADFSLFSSSFSPPNKHH</sequence>
<accession>A0A139WC16</accession>
<evidence type="ECO:0000313" key="1">
    <source>
        <dbReference type="EMBL" id="KYB25499.1"/>
    </source>
</evidence>
<evidence type="ECO:0000313" key="2">
    <source>
        <dbReference type="Proteomes" id="UP000007266"/>
    </source>
</evidence>
<dbReference type="AlphaFoldDB" id="A0A139WC16"/>
<protein>
    <submittedName>
        <fullName evidence="1">Uncharacterized protein</fullName>
    </submittedName>
</protein>
<name>A0A139WC16_TRICA</name>
<dbReference type="EMBL" id="KQ971371">
    <property type="protein sequence ID" value="KYB25499.1"/>
    <property type="molecule type" value="Genomic_DNA"/>
</dbReference>
<dbReference type="Proteomes" id="UP000007266">
    <property type="component" value="Linkage group 9"/>
</dbReference>
<proteinExistence type="predicted"/>
<organism evidence="1 2">
    <name type="scientific">Tribolium castaneum</name>
    <name type="common">Red flour beetle</name>
    <dbReference type="NCBI Taxonomy" id="7070"/>
    <lineage>
        <taxon>Eukaryota</taxon>
        <taxon>Metazoa</taxon>
        <taxon>Ecdysozoa</taxon>
        <taxon>Arthropoda</taxon>
        <taxon>Hexapoda</taxon>
        <taxon>Insecta</taxon>
        <taxon>Pterygota</taxon>
        <taxon>Neoptera</taxon>
        <taxon>Endopterygota</taxon>
        <taxon>Coleoptera</taxon>
        <taxon>Polyphaga</taxon>
        <taxon>Cucujiformia</taxon>
        <taxon>Tenebrionidae</taxon>
        <taxon>Tenebrionidae incertae sedis</taxon>
        <taxon>Tribolium</taxon>
    </lineage>
</organism>
<gene>
    <name evidence="1" type="primary">AUGUSTUS-3.0.2_31232</name>
    <name evidence="1" type="ORF">TcasGA2_TC031232</name>
</gene>